<organism evidence="3 4">
    <name type="scientific">Fructobacillus broussonetiae</name>
    <dbReference type="NCBI Taxonomy" id="2713173"/>
    <lineage>
        <taxon>Bacteria</taxon>
        <taxon>Bacillati</taxon>
        <taxon>Bacillota</taxon>
        <taxon>Bacilli</taxon>
        <taxon>Lactobacillales</taxon>
        <taxon>Lactobacillaceae</taxon>
        <taxon>Fructobacillus</taxon>
    </lineage>
</organism>
<evidence type="ECO:0000313" key="4">
    <source>
        <dbReference type="Proteomes" id="UP001519504"/>
    </source>
</evidence>
<protein>
    <submittedName>
        <fullName evidence="3">Prepilin peptidase</fullName>
    </submittedName>
</protein>
<feature type="domain" description="Prepilin peptidase A24 N-terminal" evidence="2">
    <location>
        <begin position="16"/>
        <end position="96"/>
    </location>
</feature>
<feature type="transmembrane region" description="Helical" evidence="1">
    <location>
        <begin position="80"/>
        <end position="101"/>
    </location>
</feature>
<keyword evidence="1" id="KW-0472">Membrane</keyword>
<accession>A0ABS5R220</accession>
<evidence type="ECO:0000313" key="3">
    <source>
        <dbReference type="EMBL" id="MBS9339077.1"/>
    </source>
</evidence>
<reference evidence="3 4" key="1">
    <citation type="submission" date="2020-02" db="EMBL/GenBank/DDBJ databases">
        <title>Fructobacillus sp. isolated from paper mulberry of Taiwan.</title>
        <authorList>
            <person name="Lin S.-T."/>
        </authorList>
    </citation>
    <scope>NUCLEOTIDE SEQUENCE [LARGE SCALE GENOMIC DNA]</scope>
    <source>
        <strain evidence="3 4">M2-14</strain>
    </source>
</reference>
<dbReference type="Proteomes" id="UP001519504">
    <property type="component" value="Unassembled WGS sequence"/>
</dbReference>
<feature type="transmembrane region" description="Helical" evidence="1">
    <location>
        <begin position="107"/>
        <end position="126"/>
    </location>
</feature>
<keyword evidence="1" id="KW-1133">Transmembrane helix</keyword>
<dbReference type="RefSeq" id="WP_213809359.1">
    <property type="nucleotide sequence ID" value="NZ_JAAMFK010000006.1"/>
</dbReference>
<dbReference type="InterPro" id="IPR010627">
    <property type="entry name" value="Prepilin_pept_A24_N"/>
</dbReference>
<name>A0ABS5R220_9LACO</name>
<gene>
    <name evidence="3" type="ORF">G6R29_05505</name>
</gene>
<feature type="transmembrane region" description="Helical" evidence="1">
    <location>
        <begin position="212"/>
        <end position="230"/>
    </location>
</feature>
<keyword evidence="4" id="KW-1185">Reference proteome</keyword>
<feature type="transmembrane region" description="Helical" evidence="1">
    <location>
        <begin position="182"/>
        <end position="205"/>
    </location>
</feature>
<evidence type="ECO:0000259" key="2">
    <source>
        <dbReference type="Pfam" id="PF06750"/>
    </source>
</evidence>
<sequence length="232" mass="26241">MEKLTLFLFLLFSQSVLASFLCCLADRSVSGVSLWKGRSFCYGCKRTLKPCELIPFWSAFFLLFRCSVCQKRFTNLWDWLFYEGIFPLAITFVCWHGLLAYLDGTRFFEAFHANFLLCYPLFFLARQDQQSRQASTDGLWLVILLLGQDKLPCALFLAGAFFCAVRMGKLGVGDVPVLVTGGVAWCGWDFGIWICASSLVGLVTAGVTRKRAIPFIPSLLMGWIMLLLFHCI</sequence>
<proteinExistence type="predicted"/>
<evidence type="ECO:0000256" key="1">
    <source>
        <dbReference type="SAM" id="Phobius"/>
    </source>
</evidence>
<comment type="caution">
    <text evidence="3">The sequence shown here is derived from an EMBL/GenBank/DDBJ whole genome shotgun (WGS) entry which is preliminary data.</text>
</comment>
<dbReference type="EMBL" id="JAAMFK010000006">
    <property type="protein sequence ID" value="MBS9339077.1"/>
    <property type="molecule type" value="Genomic_DNA"/>
</dbReference>
<dbReference type="Pfam" id="PF06750">
    <property type="entry name" value="A24_N_bact"/>
    <property type="match status" value="1"/>
</dbReference>
<keyword evidence="1" id="KW-0812">Transmembrane</keyword>
<feature type="transmembrane region" description="Helical" evidence="1">
    <location>
        <begin position="138"/>
        <end position="162"/>
    </location>
</feature>